<name>I9Q6N5_HELPX</name>
<proteinExistence type="predicted"/>
<sequence>MGFKCGIKMSFKTVMKPIRKNSAVKLPSAKVLEVFCIPSPFLLS</sequence>
<dbReference type="Proteomes" id="UP000003358">
    <property type="component" value="Unassembled WGS sequence"/>
</dbReference>
<gene>
    <name evidence="1" type="ORF">HPNQ4200_0507</name>
</gene>
<reference evidence="1 2" key="1">
    <citation type="journal article" date="2013" name="Pathog. Dis.">
        <title>Genome sequences of 65 Helicobacter pylori strains isolated from asymptomatic individuals and patients with gastric cancer, peptic ulcer disease, or gastritis.</title>
        <authorList>
            <person name="Blanchard T.G."/>
            <person name="Czinn S.J."/>
            <person name="Correa P."/>
            <person name="Nakazawa T."/>
            <person name="Keelan M."/>
            <person name="Morningstar L."/>
            <person name="Santana-Cruz I."/>
            <person name="Maroo A."/>
            <person name="McCracken C."/>
            <person name="Shefchek K."/>
            <person name="Daugherty S."/>
            <person name="Song Y."/>
            <person name="Fraser C.M."/>
            <person name="Fricke W.F."/>
        </authorList>
    </citation>
    <scope>NUCLEOTIDE SEQUENCE [LARGE SCALE GENOMIC DNA]</scope>
    <source>
        <strain evidence="1 2">NQ4200</strain>
    </source>
</reference>
<evidence type="ECO:0000313" key="2">
    <source>
        <dbReference type="Proteomes" id="UP000003358"/>
    </source>
</evidence>
<protein>
    <submittedName>
        <fullName evidence="1">Uncharacterized protein</fullName>
    </submittedName>
</protein>
<dbReference type="EMBL" id="AKNS01000003">
    <property type="protein sequence ID" value="EJB30186.1"/>
    <property type="molecule type" value="Genomic_DNA"/>
</dbReference>
<comment type="caution">
    <text evidence="1">The sequence shown here is derived from an EMBL/GenBank/DDBJ whole genome shotgun (WGS) entry which is preliminary data.</text>
</comment>
<dbReference type="AlphaFoldDB" id="I9Q6N5"/>
<accession>I9Q6N5</accession>
<evidence type="ECO:0000313" key="1">
    <source>
        <dbReference type="EMBL" id="EJB30186.1"/>
    </source>
</evidence>
<organism evidence="1 2">
    <name type="scientific">Helicobacter pylori NQ4200</name>
    <dbReference type="NCBI Taxonomy" id="992024"/>
    <lineage>
        <taxon>Bacteria</taxon>
        <taxon>Pseudomonadati</taxon>
        <taxon>Campylobacterota</taxon>
        <taxon>Epsilonproteobacteria</taxon>
        <taxon>Campylobacterales</taxon>
        <taxon>Helicobacteraceae</taxon>
        <taxon>Helicobacter</taxon>
    </lineage>
</organism>